<feature type="compositionally biased region" description="Low complexity" evidence="1">
    <location>
        <begin position="108"/>
        <end position="121"/>
    </location>
</feature>
<protein>
    <submittedName>
        <fullName evidence="2">Uncharacterized protein</fullName>
    </submittedName>
</protein>
<feature type="compositionally biased region" description="Pro residues" evidence="1">
    <location>
        <begin position="179"/>
        <end position="190"/>
    </location>
</feature>
<evidence type="ECO:0000313" key="2">
    <source>
        <dbReference type="EMBL" id="KAF2482121.1"/>
    </source>
</evidence>
<feature type="compositionally biased region" description="Polar residues" evidence="1">
    <location>
        <begin position="236"/>
        <end position="273"/>
    </location>
</feature>
<feature type="compositionally biased region" description="Polar residues" evidence="1">
    <location>
        <begin position="45"/>
        <end position="55"/>
    </location>
</feature>
<evidence type="ECO:0000313" key="3">
    <source>
        <dbReference type="Proteomes" id="UP000799767"/>
    </source>
</evidence>
<feature type="compositionally biased region" description="Polar residues" evidence="1">
    <location>
        <begin position="145"/>
        <end position="157"/>
    </location>
</feature>
<dbReference type="Proteomes" id="UP000799767">
    <property type="component" value="Unassembled WGS sequence"/>
</dbReference>
<feature type="region of interest" description="Disordered" evidence="1">
    <location>
        <begin position="96"/>
        <end position="199"/>
    </location>
</feature>
<feature type="region of interest" description="Disordered" evidence="1">
    <location>
        <begin position="235"/>
        <end position="308"/>
    </location>
</feature>
<evidence type="ECO:0000256" key="1">
    <source>
        <dbReference type="SAM" id="MobiDB-lite"/>
    </source>
</evidence>
<dbReference type="RefSeq" id="XP_033588691.1">
    <property type="nucleotide sequence ID" value="XM_033729880.1"/>
</dbReference>
<gene>
    <name evidence="2" type="ORF">BDY17DRAFT_177720</name>
</gene>
<dbReference type="EMBL" id="MU001637">
    <property type="protein sequence ID" value="KAF2482121.1"/>
    <property type="molecule type" value="Genomic_DNA"/>
</dbReference>
<reference evidence="2" key="1">
    <citation type="journal article" date="2020" name="Stud. Mycol.">
        <title>101 Dothideomycetes genomes: a test case for predicting lifestyles and emergence of pathogens.</title>
        <authorList>
            <person name="Haridas S."/>
            <person name="Albert R."/>
            <person name="Binder M."/>
            <person name="Bloem J."/>
            <person name="Labutti K."/>
            <person name="Salamov A."/>
            <person name="Andreopoulos B."/>
            <person name="Baker S."/>
            <person name="Barry K."/>
            <person name="Bills G."/>
            <person name="Bluhm B."/>
            <person name="Cannon C."/>
            <person name="Castanera R."/>
            <person name="Culley D."/>
            <person name="Daum C."/>
            <person name="Ezra D."/>
            <person name="Gonzalez J."/>
            <person name="Henrissat B."/>
            <person name="Kuo A."/>
            <person name="Liang C."/>
            <person name="Lipzen A."/>
            <person name="Lutzoni F."/>
            <person name="Magnuson J."/>
            <person name="Mondo S."/>
            <person name="Nolan M."/>
            <person name="Ohm R."/>
            <person name="Pangilinan J."/>
            <person name="Park H.-J."/>
            <person name="Ramirez L."/>
            <person name="Alfaro M."/>
            <person name="Sun H."/>
            <person name="Tritt A."/>
            <person name="Yoshinaga Y."/>
            <person name="Zwiers L.-H."/>
            <person name="Turgeon B."/>
            <person name="Goodwin S."/>
            <person name="Spatafora J."/>
            <person name="Crous P."/>
            <person name="Grigoriev I."/>
        </authorList>
    </citation>
    <scope>NUCLEOTIDE SEQUENCE</scope>
    <source>
        <strain evidence="2">CBS 113389</strain>
    </source>
</reference>
<feature type="compositionally biased region" description="Pro residues" evidence="1">
    <location>
        <begin position="274"/>
        <end position="292"/>
    </location>
</feature>
<keyword evidence="3" id="KW-1185">Reference proteome</keyword>
<organism evidence="2 3">
    <name type="scientific">Neohortaea acidophila</name>
    <dbReference type="NCBI Taxonomy" id="245834"/>
    <lineage>
        <taxon>Eukaryota</taxon>
        <taxon>Fungi</taxon>
        <taxon>Dikarya</taxon>
        <taxon>Ascomycota</taxon>
        <taxon>Pezizomycotina</taxon>
        <taxon>Dothideomycetes</taxon>
        <taxon>Dothideomycetidae</taxon>
        <taxon>Mycosphaerellales</taxon>
        <taxon>Teratosphaeriaceae</taxon>
        <taxon>Neohortaea</taxon>
    </lineage>
</organism>
<dbReference type="GeneID" id="54470882"/>
<feature type="region of interest" description="Disordered" evidence="1">
    <location>
        <begin position="41"/>
        <end position="78"/>
    </location>
</feature>
<dbReference type="AlphaFoldDB" id="A0A6A6PQZ8"/>
<accession>A0A6A6PQZ8</accession>
<name>A0A6A6PQZ8_9PEZI</name>
<sequence>MEKSAVFCEGDVHIIDLASDFGSIFSLSSDQAVTDIKGDDASHLSGWQTPQSQTTESHKVGTDDSPLPQPLSPSADDAKTAKYRFFRDIKFFRMGKTRKESNSGDKQLSSPPATPTAAALPEITRPRTARLNKSKSSPYLLKKFGQSQPDLTFTGSPMRSLPVRSRSGTDAVWKGEVSMPPPVPPLTPRPARPRRSDDEQYWSQLISATQQPAITPLKSPKRVANDHTDVLMRPATANTAPKTPQRPSSGSFFSPHIDSSFSPSTGRSAITLQTPPPKRPANPTPNSSPLPAPSLLTPATSKDSCSPIATYRPRVPSYIARIEDIADGLQRTGVEIEQHLKALEEHLREVRMTFREAERWKQQLEDTRALVGNTKIFHRELDHIARGRKRADVVVETDHFPMACSVGGGGGGDVF</sequence>
<proteinExistence type="predicted"/>